<dbReference type="AlphaFoldDB" id="A0A0D2JEA5"/>
<dbReference type="STRING" id="1429043.X474_12510"/>
<proteinExistence type="predicted"/>
<keyword evidence="2" id="KW-1185">Reference proteome</keyword>
<reference evidence="1 2" key="1">
    <citation type="submission" date="2013-11" db="EMBL/GenBank/DDBJ databases">
        <title>Metagenomic analysis of a methanogenic consortium involved in long chain n-alkane degradation.</title>
        <authorList>
            <person name="Davidova I.A."/>
            <person name="Callaghan A.V."/>
            <person name="Wawrik B."/>
            <person name="Pruitt S."/>
            <person name="Marks C."/>
            <person name="Duncan K.E."/>
            <person name="Suflita J.M."/>
        </authorList>
    </citation>
    <scope>NUCLEOTIDE SEQUENCE [LARGE SCALE GENOMIC DNA]</scope>
    <source>
        <strain evidence="1 2">SPR</strain>
    </source>
</reference>
<evidence type="ECO:0000313" key="2">
    <source>
        <dbReference type="Proteomes" id="UP000032233"/>
    </source>
</evidence>
<dbReference type="EMBL" id="AZAC01000014">
    <property type="protein sequence ID" value="KIX13951.1"/>
    <property type="molecule type" value="Genomic_DNA"/>
</dbReference>
<dbReference type="Proteomes" id="UP000032233">
    <property type="component" value="Unassembled WGS sequence"/>
</dbReference>
<protein>
    <submittedName>
        <fullName evidence="1">Uncharacterized protein</fullName>
    </submittedName>
</protein>
<dbReference type="InParanoid" id="A0A0D2JEA5"/>
<organism evidence="1 2">
    <name type="scientific">Dethiosulfatarculus sandiegensis</name>
    <dbReference type="NCBI Taxonomy" id="1429043"/>
    <lineage>
        <taxon>Bacteria</taxon>
        <taxon>Pseudomonadati</taxon>
        <taxon>Thermodesulfobacteriota</taxon>
        <taxon>Desulfarculia</taxon>
        <taxon>Desulfarculales</taxon>
        <taxon>Desulfarculaceae</taxon>
        <taxon>Dethiosulfatarculus</taxon>
    </lineage>
</organism>
<evidence type="ECO:0000313" key="1">
    <source>
        <dbReference type="EMBL" id="KIX13951.1"/>
    </source>
</evidence>
<name>A0A0D2JEA5_9BACT</name>
<comment type="caution">
    <text evidence="1">The sequence shown here is derived from an EMBL/GenBank/DDBJ whole genome shotgun (WGS) entry which is preliminary data.</text>
</comment>
<accession>A0A0D2JEA5</accession>
<sequence length="37" mass="4210">MGGDGRISLDFFGRLKKSFTVFIEQTPPRLEMAAFVF</sequence>
<gene>
    <name evidence="1" type="ORF">X474_12510</name>
</gene>